<dbReference type="EMBL" id="JAVDSB010000030">
    <property type="protein sequence ID" value="MDR6555480.1"/>
    <property type="molecule type" value="Genomic_DNA"/>
</dbReference>
<sequence length="66" mass="7984">MLTLPTDEEYRWLASQWYMNRRQRILLMSNSRGRKRKRIFQGNGRPTNVNDDLIILPQCEVNRYGN</sequence>
<keyword evidence="2" id="KW-1185">Reference proteome</keyword>
<dbReference type="Proteomes" id="UP001267290">
    <property type="component" value="Unassembled WGS sequence"/>
</dbReference>
<proteinExistence type="predicted"/>
<evidence type="ECO:0000313" key="2">
    <source>
        <dbReference type="Proteomes" id="UP001267290"/>
    </source>
</evidence>
<reference evidence="1 2" key="1">
    <citation type="submission" date="2023-07" db="EMBL/GenBank/DDBJ databases">
        <title>Sorghum-associated microbial communities from plants grown in Nebraska, USA.</title>
        <authorList>
            <person name="Schachtman D."/>
        </authorList>
    </citation>
    <scope>NUCLEOTIDE SEQUENCE [LARGE SCALE GENOMIC DNA]</scope>
    <source>
        <strain evidence="1 2">CC258</strain>
    </source>
</reference>
<comment type="caution">
    <text evidence="1">The sequence shown here is derived from an EMBL/GenBank/DDBJ whole genome shotgun (WGS) entry which is preliminary data.</text>
</comment>
<protein>
    <submittedName>
        <fullName evidence="1">Uncharacterized protein</fullName>
    </submittedName>
</protein>
<name>A0ABU1P6V1_9BACL</name>
<evidence type="ECO:0000313" key="1">
    <source>
        <dbReference type="EMBL" id="MDR6555480.1"/>
    </source>
</evidence>
<organism evidence="1 2">
    <name type="scientific">Paenibacillus qinlingensis</name>
    <dbReference type="NCBI Taxonomy" id="1837343"/>
    <lineage>
        <taxon>Bacteria</taxon>
        <taxon>Bacillati</taxon>
        <taxon>Bacillota</taxon>
        <taxon>Bacilli</taxon>
        <taxon>Bacillales</taxon>
        <taxon>Paenibacillaceae</taxon>
        <taxon>Paenibacillus</taxon>
    </lineage>
</organism>
<gene>
    <name evidence="1" type="ORF">J2736_006742</name>
</gene>
<accession>A0ABU1P6V1</accession>